<protein>
    <submittedName>
        <fullName evidence="4">Uncharacterized protein</fullName>
    </submittedName>
</protein>
<gene>
    <name evidence="4" type="ORF">DCAF_LOCUS9989</name>
</gene>
<feature type="signal peptide" evidence="3">
    <location>
        <begin position="1"/>
        <end position="17"/>
    </location>
</feature>
<dbReference type="Pfam" id="PF01190">
    <property type="entry name" value="Pollen_Ole_e_1"/>
    <property type="match status" value="1"/>
</dbReference>
<keyword evidence="2" id="KW-1015">Disulfide bond</keyword>
<accession>A0AAV1RGZ6</accession>
<feature type="chain" id="PRO_5043561676" evidence="3">
    <location>
        <begin position="18"/>
        <end position="133"/>
    </location>
</feature>
<dbReference type="AlphaFoldDB" id="A0AAV1RGZ6"/>
<dbReference type="PANTHER" id="PTHR31614:SF40">
    <property type="entry name" value="PROTEIN DOWNSTREAM OF FLC"/>
    <property type="match status" value="1"/>
</dbReference>
<dbReference type="EMBL" id="CAWUPB010000950">
    <property type="protein sequence ID" value="CAK7334573.1"/>
    <property type="molecule type" value="Genomic_DNA"/>
</dbReference>
<comment type="caution">
    <text evidence="4">The sequence shown here is derived from an EMBL/GenBank/DDBJ whole genome shotgun (WGS) entry which is preliminary data.</text>
</comment>
<evidence type="ECO:0000313" key="4">
    <source>
        <dbReference type="EMBL" id="CAK7334573.1"/>
    </source>
</evidence>
<comment type="similarity">
    <text evidence="1">Belongs to the Ole e I family.</text>
</comment>
<sequence length="133" mass="14671">MAKLLLFAYCVLPSVLVSEWSMIRPCATVRIECRDRIDLQLRYSLEGVTDSTGTCEIKVVGDQADRLCRVVLVDSPLDDCKTVDPVRNCAEIILTRVNGAISDLRFANSLGLVKDKALPGCAELVKKLLESDE</sequence>
<name>A0AAV1RGZ6_9ROSI</name>
<reference evidence="4 5" key="1">
    <citation type="submission" date="2024-01" db="EMBL/GenBank/DDBJ databases">
        <authorList>
            <person name="Waweru B."/>
        </authorList>
    </citation>
    <scope>NUCLEOTIDE SEQUENCE [LARGE SCALE GENOMIC DNA]</scope>
</reference>
<evidence type="ECO:0000313" key="5">
    <source>
        <dbReference type="Proteomes" id="UP001314170"/>
    </source>
</evidence>
<evidence type="ECO:0000256" key="3">
    <source>
        <dbReference type="SAM" id="SignalP"/>
    </source>
</evidence>
<keyword evidence="3" id="KW-0732">Signal</keyword>
<evidence type="ECO:0000256" key="1">
    <source>
        <dbReference type="ARBA" id="ARBA00010049"/>
    </source>
</evidence>
<dbReference type="InterPro" id="IPR006041">
    <property type="entry name" value="Pollen_Ole_e1_allergen"/>
</dbReference>
<organism evidence="4 5">
    <name type="scientific">Dovyalis caffra</name>
    <dbReference type="NCBI Taxonomy" id="77055"/>
    <lineage>
        <taxon>Eukaryota</taxon>
        <taxon>Viridiplantae</taxon>
        <taxon>Streptophyta</taxon>
        <taxon>Embryophyta</taxon>
        <taxon>Tracheophyta</taxon>
        <taxon>Spermatophyta</taxon>
        <taxon>Magnoliopsida</taxon>
        <taxon>eudicotyledons</taxon>
        <taxon>Gunneridae</taxon>
        <taxon>Pentapetalae</taxon>
        <taxon>rosids</taxon>
        <taxon>fabids</taxon>
        <taxon>Malpighiales</taxon>
        <taxon>Salicaceae</taxon>
        <taxon>Flacourtieae</taxon>
        <taxon>Dovyalis</taxon>
    </lineage>
</organism>
<keyword evidence="5" id="KW-1185">Reference proteome</keyword>
<dbReference type="Proteomes" id="UP001314170">
    <property type="component" value="Unassembled WGS sequence"/>
</dbReference>
<evidence type="ECO:0000256" key="2">
    <source>
        <dbReference type="ARBA" id="ARBA00023157"/>
    </source>
</evidence>
<dbReference type="PANTHER" id="PTHR31614">
    <property type="entry name" value="PROTEIN DOWNSTREAM OF FLC-RELATED"/>
    <property type="match status" value="1"/>
</dbReference>
<proteinExistence type="inferred from homology"/>